<dbReference type="PANTHER" id="PTHR46394">
    <property type="entry name" value="ANNEXIN"/>
    <property type="match status" value="1"/>
</dbReference>
<feature type="active site" description="Nucleophile" evidence="2">
    <location>
        <position position="38"/>
    </location>
</feature>
<dbReference type="Proteomes" id="UP000224413">
    <property type="component" value="Unassembled WGS sequence"/>
</dbReference>
<dbReference type="CDD" id="cd07207">
    <property type="entry name" value="Pat_ExoU_VipD_like"/>
    <property type="match status" value="1"/>
</dbReference>
<evidence type="ECO:0000256" key="1">
    <source>
        <dbReference type="ARBA" id="ARBA00023098"/>
    </source>
</evidence>
<evidence type="ECO:0000256" key="2">
    <source>
        <dbReference type="PROSITE-ProRule" id="PRU01161"/>
    </source>
</evidence>
<dbReference type="AlphaFoldDB" id="A0A9X6X2P9"/>
<dbReference type="PROSITE" id="PS51635">
    <property type="entry name" value="PNPLA"/>
    <property type="match status" value="1"/>
</dbReference>
<proteinExistence type="predicted"/>
<dbReference type="GO" id="GO:0016042">
    <property type="term" value="P:lipid catabolic process"/>
    <property type="evidence" value="ECO:0007669"/>
    <property type="project" value="UniProtKB-UniRule"/>
</dbReference>
<name>A0A9X6X2P9_BACCE</name>
<dbReference type="PANTHER" id="PTHR46394:SF1">
    <property type="entry name" value="PNPLA DOMAIN-CONTAINING PROTEIN"/>
    <property type="match status" value="1"/>
</dbReference>
<keyword evidence="1 2" id="KW-0443">Lipid metabolism</keyword>
<dbReference type="InterPro" id="IPR052580">
    <property type="entry name" value="Lipid_Hydrolase"/>
</dbReference>
<feature type="short sequence motif" description="GXSXG" evidence="2">
    <location>
        <begin position="36"/>
        <end position="40"/>
    </location>
</feature>
<keyword evidence="2" id="KW-0442">Lipid degradation</keyword>
<evidence type="ECO:0000313" key="4">
    <source>
        <dbReference type="EMBL" id="PFK23282.1"/>
    </source>
</evidence>
<accession>A0A9X6X2P9</accession>
<comment type="caution">
    <text evidence="4">The sequence shown here is derived from an EMBL/GenBank/DDBJ whole genome shotgun (WGS) entry which is preliminary data.</text>
</comment>
<organism evidence="4 5">
    <name type="scientific">Bacillus cereus</name>
    <dbReference type="NCBI Taxonomy" id="1396"/>
    <lineage>
        <taxon>Bacteria</taxon>
        <taxon>Bacillati</taxon>
        <taxon>Bacillota</taxon>
        <taxon>Bacilli</taxon>
        <taxon>Bacillales</taxon>
        <taxon>Bacillaceae</taxon>
        <taxon>Bacillus</taxon>
        <taxon>Bacillus cereus group</taxon>
    </lineage>
</organism>
<feature type="domain" description="PNPLA" evidence="3">
    <location>
        <begin position="5"/>
        <end position="196"/>
    </location>
</feature>
<feature type="short sequence motif" description="GXGXXG" evidence="2">
    <location>
        <begin position="9"/>
        <end position="14"/>
    </location>
</feature>
<keyword evidence="2" id="KW-0378">Hydrolase</keyword>
<dbReference type="SUPFAM" id="SSF52151">
    <property type="entry name" value="FabD/lysophospholipase-like"/>
    <property type="match status" value="1"/>
</dbReference>
<gene>
    <name evidence="4" type="ORF">COI98_06950</name>
</gene>
<dbReference type="EMBL" id="NUWJ01000059">
    <property type="protein sequence ID" value="PFK23282.1"/>
    <property type="molecule type" value="Genomic_DNA"/>
</dbReference>
<dbReference type="GO" id="GO:0016787">
    <property type="term" value="F:hydrolase activity"/>
    <property type="evidence" value="ECO:0007669"/>
    <property type="project" value="UniProtKB-UniRule"/>
</dbReference>
<dbReference type="Pfam" id="PF01734">
    <property type="entry name" value="Patatin"/>
    <property type="match status" value="1"/>
</dbReference>
<reference evidence="4 5" key="1">
    <citation type="submission" date="2017-09" db="EMBL/GenBank/DDBJ databases">
        <title>Large-scale bioinformatics analysis of Bacillus genomes uncovers conserved roles of natural products in bacterial physiology.</title>
        <authorList>
            <consortium name="Agbiome Team Llc"/>
            <person name="Bleich R.M."/>
            <person name="Grubbs K.J."/>
            <person name="Santa Maria K.C."/>
            <person name="Allen S.E."/>
            <person name="Farag S."/>
            <person name="Shank E.A."/>
            <person name="Bowers A."/>
        </authorList>
    </citation>
    <scope>NUCLEOTIDE SEQUENCE [LARGE SCALE GENOMIC DNA]</scope>
    <source>
        <strain evidence="4 5">AFS083741</strain>
    </source>
</reference>
<dbReference type="Gene3D" id="3.40.1090.10">
    <property type="entry name" value="Cytosolic phospholipase A2 catalytic domain"/>
    <property type="match status" value="2"/>
</dbReference>
<protein>
    <submittedName>
        <fullName evidence="4">Phospholipase</fullName>
    </submittedName>
</protein>
<sequence length="307" mass="34613">MKADAVFEGGGVRGLGHVGAIQVLEEQGYEWNDLAGTSAGSIVAALLASGYTGKELIGIMNDLDYKKFLGDSWLDNIPFIGKGIEFGLQFGIHDNDFLEKWMENQLSKKNIHTFADLPDDKLKIIASDITNGRMIIFPDDLDYYGISPNKMSVAKAVRMSCTIPFFFKPIKWETDKNPCYVVDGGILSNYPVDIFDRQDGPPRWPTFGLRLSQKYIKSKPAEIDGPITFGKAIVRTMYQAHDIRYVGKHSEVRTIFIPTGSITSTQFSLSESDQKFLYESGYQAAQKFLETWNFDDYKKKYRDTPTT</sequence>
<dbReference type="InterPro" id="IPR002641">
    <property type="entry name" value="PNPLA_dom"/>
</dbReference>
<feature type="short sequence motif" description="DGA/G" evidence="2">
    <location>
        <begin position="183"/>
        <end position="185"/>
    </location>
</feature>
<evidence type="ECO:0000259" key="3">
    <source>
        <dbReference type="PROSITE" id="PS51635"/>
    </source>
</evidence>
<evidence type="ECO:0000313" key="5">
    <source>
        <dbReference type="Proteomes" id="UP000224413"/>
    </source>
</evidence>
<dbReference type="InterPro" id="IPR016035">
    <property type="entry name" value="Acyl_Trfase/lysoPLipase"/>
</dbReference>
<dbReference type="RefSeq" id="WP_098582997.1">
    <property type="nucleotide sequence ID" value="NZ_NUWJ01000059.1"/>
</dbReference>
<feature type="active site" description="Proton acceptor" evidence="2">
    <location>
        <position position="183"/>
    </location>
</feature>